<proteinExistence type="predicted"/>
<dbReference type="EMBL" id="PVTF01000008">
    <property type="protein sequence ID" value="PRY38946.1"/>
    <property type="molecule type" value="Genomic_DNA"/>
</dbReference>
<dbReference type="Proteomes" id="UP000239494">
    <property type="component" value="Unassembled WGS sequence"/>
</dbReference>
<comment type="caution">
    <text evidence="2">The sequence shown here is derived from an EMBL/GenBank/DDBJ whole genome shotgun (WGS) entry which is preliminary data.</text>
</comment>
<reference evidence="2 3" key="1">
    <citation type="submission" date="2018-03" db="EMBL/GenBank/DDBJ databases">
        <title>Genomic Encyclopedia of Archaeal and Bacterial Type Strains, Phase II (KMG-II): from individual species to whole genera.</title>
        <authorList>
            <person name="Goeker M."/>
        </authorList>
    </citation>
    <scope>NUCLEOTIDE SEQUENCE [LARGE SCALE GENOMIC DNA]</scope>
    <source>
        <strain evidence="2 3">DSM 44720</strain>
    </source>
</reference>
<accession>A0A2T0SZV4</accession>
<name>A0A2T0SZV4_9PSEU</name>
<feature type="transmembrane region" description="Helical" evidence="1">
    <location>
        <begin position="19"/>
        <end position="39"/>
    </location>
</feature>
<keyword evidence="1" id="KW-0472">Membrane</keyword>
<gene>
    <name evidence="2" type="ORF">CLV43_108346</name>
</gene>
<keyword evidence="1" id="KW-0812">Transmembrane</keyword>
<evidence type="ECO:0000313" key="2">
    <source>
        <dbReference type="EMBL" id="PRY38946.1"/>
    </source>
</evidence>
<keyword evidence="1" id="KW-1133">Transmembrane helix</keyword>
<evidence type="ECO:0000313" key="3">
    <source>
        <dbReference type="Proteomes" id="UP000239494"/>
    </source>
</evidence>
<evidence type="ECO:0000256" key="1">
    <source>
        <dbReference type="SAM" id="Phobius"/>
    </source>
</evidence>
<organism evidence="2 3">
    <name type="scientific">Umezawaea tangerina</name>
    <dbReference type="NCBI Taxonomy" id="84725"/>
    <lineage>
        <taxon>Bacteria</taxon>
        <taxon>Bacillati</taxon>
        <taxon>Actinomycetota</taxon>
        <taxon>Actinomycetes</taxon>
        <taxon>Pseudonocardiales</taxon>
        <taxon>Pseudonocardiaceae</taxon>
        <taxon>Umezawaea</taxon>
    </lineage>
</organism>
<protein>
    <submittedName>
        <fullName evidence="2">Uncharacterized protein</fullName>
    </submittedName>
</protein>
<sequence>MTCCTTLGVGAGVGGVRPALGLLGVASLVAVPAVLIGLCSTTKEVSP</sequence>
<keyword evidence="3" id="KW-1185">Reference proteome</keyword>
<dbReference type="AlphaFoldDB" id="A0A2T0SZV4"/>